<keyword evidence="6" id="KW-0598">Phosphotransferase system</keyword>
<dbReference type="InterPro" id="IPR003352">
    <property type="entry name" value="PTS_EIIC"/>
</dbReference>
<dbReference type="InterPro" id="IPR013013">
    <property type="entry name" value="PTS_EIIC_1"/>
</dbReference>
<feature type="transmembrane region" description="Helical" evidence="12">
    <location>
        <begin position="264"/>
        <end position="282"/>
    </location>
</feature>
<feature type="domain" description="PTS EIIB type-1" evidence="13">
    <location>
        <begin position="12"/>
        <end position="94"/>
    </location>
</feature>
<feature type="transmembrane region" description="Helical" evidence="12">
    <location>
        <begin position="119"/>
        <end position="140"/>
    </location>
</feature>
<keyword evidence="10 12" id="KW-0472">Membrane</keyword>
<evidence type="ECO:0000256" key="1">
    <source>
        <dbReference type="ARBA" id="ARBA00004651"/>
    </source>
</evidence>
<evidence type="ECO:0000256" key="10">
    <source>
        <dbReference type="ARBA" id="ARBA00023136"/>
    </source>
</evidence>
<dbReference type="InterPro" id="IPR036878">
    <property type="entry name" value="Glu_permease_IIB"/>
</dbReference>
<keyword evidence="4" id="KW-0762">Sugar transport</keyword>
<evidence type="ECO:0000256" key="7">
    <source>
        <dbReference type="ARBA" id="ARBA00022692"/>
    </source>
</evidence>
<evidence type="ECO:0000259" key="13">
    <source>
        <dbReference type="PROSITE" id="PS51098"/>
    </source>
</evidence>
<dbReference type="Gene3D" id="3.30.1360.60">
    <property type="entry name" value="Glucose permease domain IIB"/>
    <property type="match status" value="1"/>
</dbReference>
<gene>
    <name evidence="15" type="primary">treB</name>
    <name evidence="15" type="ORF">SCULI_v1c04460</name>
</gene>
<evidence type="ECO:0000256" key="2">
    <source>
        <dbReference type="ARBA" id="ARBA00022448"/>
    </source>
</evidence>
<evidence type="ECO:0000313" key="16">
    <source>
        <dbReference type="Proteomes" id="UP000019267"/>
    </source>
</evidence>
<keyword evidence="5" id="KW-0808">Transferase</keyword>
<dbReference type="RefSeq" id="WP_025363024.1">
    <property type="nucleotide sequence ID" value="NZ_CP006681.1"/>
</dbReference>
<evidence type="ECO:0000313" key="15">
    <source>
        <dbReference type="EMBL" id="AHI52787.1"/>
    </source>
</evidence>
<dbReference type="PROSITE" id="PS51098">
    <property type="entry name" value="PTS_EIIB_TYPE_1"/>
    <property type="match status" value="1"/>
</dbReference>
<dbReference type="KEGG" id="scq:SCULI_v1c04460"/>
<dbReference type="PATRIC" id="fig|1276246.3.peg.445"/>
<dbReference type="Pfam" id="PF02378">
    <property type="entry name" value="PTS_EIIC"/>
    <property type="match status" value="1"/>
</dbReference>
<reference evidence="15 16" key="1">
    <citation type="journal article" date="2014" name="Genome Biol. Evol.">
        <title>Molecular evolution of the substrate utilization strategies and putative virulence factors in mosquito-associated Spiroplasma species.</title>
        <authorList>
            <person name="Chang T.H."/>
            <person name="Lo W.S."/>
            <person name="Ku C."/>
            <person name="Chen L.L."/>
            <person name="Kuo C.H."/>
        </authorList>
    </citation>
    <scope>NUCLEOTIDE SEQUENCE [LARGE SCALE GENOMIC DNA]</scope>
    <source>
        <strain evidence="15">AES-1</strain>
    </source>
</reference>
<dbReference type="GO" id="GO:0009401">
    <property type="term" value="P:phosphoenolpyruvate-dependent sugar phosphotransferase system"/>
    <property type="evidence" value="ECO:0007669"/>
    <property type="project" value="UniProtKB-KW"/>
</dbReference>
<dbReference type="GO" id="GO:0016301">
    <property type="term" value="F:kinase activity"/>
    <property type="evidence" value="ECO:0007669"/>
    <property type="project" value="UniProtKB-KW"/>
</dbReference>
<dbReference type="PANTHER" id="PTHR30175:SF4">
    <property type="entry name" value="PTS SYSTEM TREHALOSE-SPECIFIC EIIBC COMPONENT"/>
    <property type="match status" value="1"/>
</dbReference>
<dbReference type="InterPro" id="IPR018113">
    <property type="entry name" value="PTrfase_EIIB_Cys"/>
</dbReference>
<name>W6A724_9MOLU</name>
<sequence length="550" mass="60431">MAKVKLLDIVDDKYLDTLMQSLGGKDNISYSTHCLTRLRIVPKDSTLIKEDIIKNLEGVKGAFTASGQYQIVFGTDVAKIYDKFIARFGLEKSTKSDVKGILNQKENFFKRFLNYMSDIFIPIVPVLVSGGIILGIRNIFEATFSETFFRGFDENGNPLVGWSMVAMSQFMNGLNGFLWIPAQACFWWLPVHICWSIFKKMGADEILGIIVGLTLLISPMLNVYDVFNDTNIKSLWIWDIVKELENAGKDVSFDWGFMKYPWKIAYTSQVIPAIGIGVIGAYINNWIKRVSPNVINQISVPTVTVLATYTIGLFLIGPAGYIVGSAIGLAFKWALTNSIAKYFFAVIIGGLHAGLVITGMHHLLNAVMIQNVANNGGDFIFMSVCAQAIGQGSAVIGWMILNRKDPKAKEIGSSSVVAAYLGVTEPALYGVNLKYLFPFLAGSISAAISLELLVISGVTAQSIGNGSWLGFLSVQITSKADGVTTWPGTGYLWFFIANIINASVAIILSIIFGKMPVFKKYDPNYIPTEADLKKLEAKKEKKSKLKTATL</sequence>
<dbReference type="GO" id="GO:0008982">
    <property type="term" value="F:protein-N(PI)-phosphohistidine-sugar phosphotransferase activity"/>
    <property type="evidence" value="ECO:0007669"/>
    <property type="project" value="InterPro"/>
</dbReference>
<dbReference type="Pfam" id="PF00367">
    <property type="entry name" value="PTS_EIIB"/>
    <property type="match status" value="1"/>
</dbReference>
<feature type="transmembrane region" description="Helical" evidence="12">
    <location>
        <begin position="435"/>
        <end position="458"/>
    </location>
</feature>
<evidence type="ECO:0000256" key="3">
    <source>
        <dbReference type="ARBA" id="ARBA00022475"/>
    </source>
</evidence>
<dbReference type="GO" id="GO:0005886">
    <property type="term" value="C:plasma membrane"/>
    <property type="evidence" value="ECO:0007669"/>
    <property type="project" value="UniProtKB-SubCell"/>
</dbReference>
<keyword evidence="16" id="KW-1185">Reference proteome</keyword>
<feature type="transmembrane region" description="Helical" evidence="12">
    <location>
        <begin position="318"/>
        <end position="335"/>
    </location>
</feature>
<evidence type="ECO:0000256" key="5">
    <source>
        <dbReference type="ARBA" id="ARBA00022679"/>
    </source>
</evidence>
<dbReference type="GO" id="GO:0015771">
    <property type="term" value="P:trehalose transport"/>
    <property type="evidence" value="ECO:0007669"/>
    <property type="project" value="TreeGrafter"/>
</dbReference>
<keyword evidence="9 12" id="KW-1133">Transmembrane helix</keyword>
<organism evidence="15 16">
    <name type="scientific">Spiroplasma culicicola AES-1</name>
    <dbReference type="NCBI Taxonomy" id="1276246"/>
    <lineage>
        <taxon>Bacteria</taxon>
        <taxon>Bacillati</taxon>
        <taxon>Mycoplasmatota</taxon>
        <taxon>Mollicutes</taxon>
        <taxon>Entomoplasmatales</taxon>
        <taxon>Spiroplasmataceae</taxon>
        <taxon>Spiroplasma</taxon>
    </lineage>
</organism>
<dbReference type="EMBL" id="CP006681">
    <property type="protein sequence ID" value="AHI52787.1"/>
    <property type="molecule type" value="Genomic_DNA"/>
</dbReference>
<evidence type="ECO:0000256" key="12">
    <source>
        <dbReference type="SAM" id="Phobius"/>
    </source>
</evidence>
<keyword evidence="3" id="KW-1003">Cell membrane</keyword>
<dbReference type="AlphaFoldDB" id="W6A724"/>
<dbReference type="eggNOG" id="COG1264">
    <property type="taxonomic scope" value="Bacteria"/>
</dbReference>
<dbReference type="OrthoDB" id="9769191at2"/>
<dbReference type="InterPro" id="IPR050558">
    <property type="entry name" value="PTS_Sugar-Specific_Components"/>
</dbReference>
<evidence type="ECO:0000256" key="9">
    <source>
        <dbReference type="ARBA" id="ARBA00022989"/>
    </source>
</evidence>
<dbReference type="PROSITE" id="PS51103">
    <property type="entry name" value="PTS_EIIC_TYPE_1"/>
    <property type="match status" value="1"/>
</dbReference>
<comment type="subcellular location">
    <subcellularLocation>
        <location evidence="1">Cell membrane</location>
        <topology evidence="1">Multi-pass membrane protein</topology>
    </subcellularLocation>
</comment>
<dbReference type="SUPFAM" id="SSF55604">
    <property type="entry name" value="Glucose permease domain IIB"/>
    <property type="match status" value="1"/>
</dbReference>
<feature type="transmembrane region" description="Helical" evidence="12">
    <location>
        <begin position="205"/>
        <end position="224"/>
    </location>
</feature>
<feature type="transmembrane region" description="Helical" evidence="12">
    <location>
        <begin position="342"/>
        <end position="364"/>
    </location>
</feature>
<dbReference type="eggNOG" id="COG1263">
    <property type="taxonomic scope" value="Bacteria"/>
</dbReference>
<keyword evidence="2" id="KW-0813">Transport</keyword>
<feature type="active site" description="Phosphocysteine intermediate; for EIIB activity" evidence="11">
    <location>
        <position position="34"/>
    </location>
</feature>
<evidence type="ECO:0000256" key="8">
    <source>
        <dbReference type="ARBA" id="ARBA00022777"/>
    </source>
</evidence>
<keyword evidence="8" id="KW-0418">Kinase</keyword>
<dbReference type="PANTHER" id="PTHR30175">
    <property type="entry name" value="PHOSPHOTRANSFERASE SYSTEM TRANSPORT PROTEIN"/>
    <property type="match status" value="1"/>
</dbReference>
<evidence type="ECO:0000259" key="14">
    <source>
        <dbReference type="PROSITE" id="PS51103"/>
    </source>
</evidence>
<dbReference type="CDD" id="cd00212">
    <property type="entry name" value="PTS_IIB_glc"/>
    <property type="match status" value="1"/>
</dbReference>
<dbReference type="Proteomes" id="UP000019267">
    <property type="component" value="Chromosome"/>
</dbReference>
<dbReference type="GO" id="GO:0090589">
    <property type="term" value="F:protein-phosphocysteine-trehalose phosphotransferase system transporter activity"/>
    <property type="evidence" value="ECO:0007669"/>
    <property type="project" value="TreeGrafter"/>
</dbReference>
<accession>W6A724</accession>
<feature type="transmembrane region" description="Helical" evidence="12">
    <location>
        <begin position="491"/>
        <end position="512"/>
    </location>
</feature>
<feature type="transmembrane region" description="Helical" evidence="12">
    <location>
        <begin position="177"/>
        <end position="198"/>
    </location>
</feature>
<proteinExistence type="predicted"/>
<feature type="domain" description="PTS EIIC type-1" evidence="14">
    <location>
        <begin position="114"/>
        <end position="528"/>
    </location>
</feature>
<evidence type="ECO:0000256" key="11">
    <source>
        <dbReference type="PROSITE-ProRule" id="PRU00421"/>
    </source>
</evidence>
<dbReference type="STRING" id="1276246.SCULI_v1c04460"/>
<dbReference type="HOGENOM" id="CLU_012312_2_1_14"/>
<protein>
    <submittedName>
        <fullName evidence="15">PTS system trehalose-specific IIBC component</fullName>
    </submittedName>
</protein>
<evidence type="ECO:0000256" key="4">
    <source>
        <dbReference type="ARBA" id="ARBA00022597"/>
    </source>
</evidence>
<evidence type="ECO:0000256" key="6">
    <source>
        <dbReference type="ARBA" id="ARBA00022683"/>
    </source>
</evidence>
<keyword evidence="7 12" id="KW-0812">Transmembrane</keyword>
<feature type="transmembrane region" description="Helical" evidence="12">
    <location>
        <begin position="379"/>
        <end position="401"/>
    </location>
</feature>
<dbReference type="InterPro" id="IPR001996">
    <property type="entry name" value="PTS_IIB_1"/>
</dbReference>